<keyword evidence="3" id="KW-1185">Reference proteome</keyword>
<feature type="compositionally biased region" description="Basic residues" evidence="1">
    <location>
        <begin position="54"/>
        <end position="65"/>
    </location>
</feature>
<dbReference type="RefSeq" id="WP_379877282.1">
    <property type="nucleotide sequence ID" value="NZ_JBHUIP010000012.1"/>
</dbReference>
<name>A0ABW5DW81_9PROT</name>
<accession>A0ABW5DW81</accession>
<dbReference type="EMBL" id="JBHUIP010000012">
    <property type="protein sequence ID" value="MFD2264226.1"/>
    <property type="molecule type" value="Genomic_DNA"/>
</dbReference>
<feature type="region of interest" description="Disordered" evidence="1">
    <location>
        <begin position="42"/>
        <end position="117"/>
    </location>
</feature>
<organism evidence="2 3">
    <name type="scientific">Lacibacterium aquatile</name>
    <dbReference type="NCBI Taxonomy" id="1168082"/>
    <lineage>
        <taxon>Bacteria</taxon>
        <taxon>Pseudomonadati</taxon>
        <taxon>Pseudomonadota</taxon>
        <taxon>Alphaproteobacteria</taxon>
        <taxon>Rhodospirillales</taxon>
        <taxon>Rhodospirillaceae</taxon>
    </lineage>
</organism>
<dbReference type="Proteomes" id="UP001597295">
    <property type="component" value="Unassembled WGS sequence"/>
</dbReference>
<evidence type="ECO:0000313" key="2">
    <source>
        <dbReference type="EMBL" id="MFD2264226.1"/>
    </source>
</evidence>
<sequence length="117" mass="12867">MQDREQRVSHWAYRIWLAEGQPEGRSDVHHRLAEAMIDMQDADQAAAAAPKARAAPRKKSVKPASKKANAQVDAMLAIEDPKQSPGKPGHKVRAAKNPTSRKDTLRPSPEPHGKAVH</sequence>
<gene>
    <name evidence="2" type="ORF">ACFSM5_15090</name>
</gene>
<dbReference type="InterPro" id="IPR021327">
    <property type="entry name" value="DUF2934"/>
</dbReference>
<protein>
    <submittedName>
        <fullName evidence="2">DUF2934 domain-containing protein</fullName>
    </submittedName>
</protein>
<proteinExistence type="predicted"/>
<dbReference type="Pfam" id="PF11154">
    <property type="entry name" value="DUF2934"/>
    <property type="match status" value="1"/>
</dbReference>
<feature type="compositionally biased region" description="Basic and acidic residues" evidence="1">
    <location>
        <begin position="100"/>
        <end position="117"/>
    </location>
</feature>
<evidence type="ECO:0000313" key="3">
    <source>
        <dbReference type="Proteomes" id="UP001597295"/>
    </source>
</evidence>
<comment type="caution">
    <text evidence="2">The sequence shown here is derived from an EMBL/GenBank/DDBJ whole genome shotgun (WGS) entry which is preliminary data.</text>
</comment>
<evidence type="ECO:0000256" key="1">
    <source>
        <dbReference type="SAM" id="MobiDB-lite"/>
    </source>
</evidence>
<reference evidence="3" key="1">
    <citation type="journal article" date="2019" name="Int. J. Syst. Evol. Microbiol.">
        <title>The Global Catalogue of Microorganisms (GCM) 10K type strain sequencing project: providing services to taxonomists for standard genome sequencing and annotation.</title>
        <authorList>
            <consortium name="The Broad Institute Genomics Platform"/>
            <consortium name="The Broad Institute Genome Sequencing Center for Infectious Disease"/>
            <person name="Wu L."/>
            <person name="Ma J."/>
        </authorList>
    </citation>
    <scope>NUCLEOTIDE SEQUENCE [LARGE SCALE GENOMIC DNA]</scope>
    <source>
        <strain evidence="3">CGMCC 1.19062</strain>
    </source>
</reference>